<comment type="caution">
    <text evidence="2">The sequence shown here is derived from an EMBL/GenBank/DDBJ whole genome shotgun (WGS) entry which is preliminary data.</text>
</comment>
<accession>A0ABU5EEC9</accession>
<gene>
    <name evidence="2" type="ORF">SMD27_16420</name>
</gene>
<dbReference type="InterPro" id="IPR050523">
    <property type="entry name" value="AKR_Detox_Biosynth"/>
</dbReference>
<evidence type="ECO:0000313" key="2">
    <source>
        <dbReference type="EMBL" id="MDY0884430.1"/>
    </source>
</evidence>
<dbReference type="Gene3D" id="3.20.20.100">
    <property type="entry name" value="NADP-dependent oxidoreductase domain"/>
    <property type="match status" value="1"/>
</dbReference>
<dbReference type="CDD" id="cd19081">
    <property type="entry name" value="AKR_AKR9C1"/>
    <property type="match status" value="1"/>
</dbReference>
<protein>
    <submittedName>
        <fullName evidence="2">Aldo/keto reductase</fullName>
    </submittedName>
</protein>
<keyword evidence="3" id="KW-1185">Reference proteome</keyword>
<proteinExistence type="predicted"/>
<organism evidence="2 3">
    <name type="scientific">Dongia soli</name>
    <dbReference type="NCBI Taxonomy" id="600628"/>
    <lineage>
        <taxon>Bacteria</taxon>
        <taxon>Pseudomonadati</taxon>
        <taxon>Pseudomonadota</taxon>
        <taxon>Alphaproteobacteria</taxon>
        <taxon>Rhodospirillales</taxon>
        <taxon>Dongiaceae</taxon>
        <taxon>Dongia</taxon>
    </lineage>
</organism>
<reference evidence="2 3" key="1">
    <citation type="journal article" date="2016" name="Antonie Van Leeuwenhoek">
        <title>Dongia soli sp. nov., isolated from soil from Dokdo, Korea.</title>
        <authorList>
            <person name="Kim D.U."/>
            <person name="Lee H."/>
            <person name="Kim H."/>
            <person name="Kim S.G."/>
            <person name="Ka J.O."/>
        </authorList>
    </citation>
    <scope>NUCLEOTIDE SEQUENCE [LARGE SCALE GENOMIC DNA]</scope>
    <source>
        <strain evidence="2 3">D78</strain>
    </source>
</reference>
<feature type="domain" description="NADP-dependent oxidoreductase" evidence="1">
    <location>
        <begin position="15"/>
        <end position="313"/>
    </location>
</feature>
<evidence type="ECO:0000259" key="1">
    <source>
        <dbReference type="Pfam" id="PF00248"/>
    </source>
</evidence>
<dbReference type="SUPFAM" id="SSF51430">
    <property type="entry name" value="NAD(P)-linked oxidoreductase"/>
    <property type="match status" value="1"/>
</dbReference>
<name>A0ABU5EEC9_9PROT</name>
<sequence>MEMRQLGQSNLQIAPLVFGGNVFGWTADEATSHRLLDMFVAAGFNAIDTADVYSIWADGHQGGESETIIGTWLKKRGGRDNVIIATKVGMDMGGGSKGLSKAYIMKAVEASLRRLQTDHIDLYFSHRDDDTVSQAETLEAYAHLVEQGKIRVIGASNFSAGRLTEALDLAAKQGYPRYEVVQPCYNLYDRSEYEGELQQLCLQRQLGMISYFSLASGFLTGKYRSKQDLQGRERGEDVEKYLDARGQRILQALDDVAAKHSVTPAQVALAWLLKRRGLTAPIASATGESQLQQLLAGAQLDLDDKSVRQLTEAGE</sequence>
<evidence type="ECO:0000313" key="3">
    <source>
        <dbReference type="Proteomes" id="UP001279642"/>
    </source>
</evidence>
<dbReference type="Pfam" id="PF00248">
    <property type="entry name" value="Aldo_ket_red"/>
    <property type="match status" value="1"/>
</dbReference>
<dbReference type="InterPro" id="IPR023210">
    <property type="entry name" value="NADP_OxRdtase_dom"/>
</dbReference>
<dbReference type="PANTHER" id="PTHR43364">
    <property type="entry name" value="NADH-SPECIFIC METHYLGLYOXAL REDUCTASE-RELATED"/>
    <property type="match status" value="1"/>
</dbReference>
<dbReference type="Proteomes" id="UP001279642">
    <property type="component" value="Unassembled WGS sequence"/>
</dbReference>
<dbReference type="PANTHER" id="PTHR43364:SF6">
    <property type="entry name" value="OXIDOREDUCTASE-RELATED"/>
    <property type="match status" value="1"/>
</dbReference>
<dbReference type="InterPro" id="IPR036812">
    <property type="entry name" value="NAD(P)_OxRdtase_dom_sf"/>
</dbReference>
<dbReference type="EMBL" id="JAXCLW010000004">
    <property type="protein sequence ID" value="MDY0884430.1"/>
    <property type="molecule type" value="Genomic_DNA"/>
</dbReference>
<dbReference type="RefSeq" id="WP_320509561.1">
    <property type="nucleotide sequence ID" value="NZ_JAXCLW010000004.1"/>
</dbReference>